<comment type="caution">
    <text evidence="8">The sequence shown here is derived from an EMBL/GenBank/DDBJ whole genome shotgun (WGS) entry which is preliminary data.</text>
</comment>
<feature type="domain" description="EamA" evidence="7">
    <location>
        <begin position="5"/>
        <end position="143"/>
    </location>
</feature>
<feature type="transmembrane region" description="Helical" evidence="6">
    <location>
        <begin position="246"/>
        <end position="268"/>
    </location>
</feature>
<dbReference type="Proteomes" id="UP001409291">
    <property type="component" value="Unassembled WGS sequence"/>
</dbReference>
<protein>
    <submittedName>
        <fullName evidence="8">DMT family transporter</fullName>
    </submittedName>
</protein>
<reference evidence="8 9" key="1">
    <citation type="submission" date="2024-04" db="EMBL/GenBank/DDBJ databases">
        <title>WGS of bacteria from Torrens River.</title>
        <authorList>
            <person name="Wyrsch E.R."/>
            <person name="Drigo B."/>
        </authorList>
    </citation>
    <scope>NUCLEOTIDE SEQUENCE [LARGE SCALE GENOMIC DNA]</scope>
    <source>
        <strain evidence="8 9">TWI391</strain>
    </source>
</reference>
<dbReference type="Pfam" id="PF00892">
    <property type="entry name" value="EamA"/>
    <property type="match status" value="2"/>
</dbReference>
<evidence type="ECO:0000256" key="2">
    <source>
        <dbReference type="ARBA" id="ARBA00022475"/>
    </source>
</evidence>
<comment type="subcellular location">
    <subcellularLocation>
        <location evidence="1">Cell membrane</location>
        <topology evidence="1">Multi-pass membrane protein</topology>
    </subcellularLocation>
</comment>
<feature type="transmembrane region" description="Helical" evidence="6">
    <location>
        <begin position="97"/>
        <end position="118"/>
    </location>
</feature>
<feature type="transmembrane region" description="Helical" evidence="6">
    <location>
        <begin position="191"/>
        <end position="212"/>
    </location>
</feature>
<dbReference type="SUPFAM" id="SSF103481">
    <property type="entry name" value="Multidrug resistance efflux transporter EmrE"/>
    <property type="match status" value="2"/>
</dbReference>
<keyword evidence="4 6" id="KW-1133">Transmembrane helix</keyword>
<evidence type="ECO:0000313" key="9">
    <source>
        <dbReference type="Proteomes" id="UP001409291"/>
    </source>
</evidence>
<dbReference type="EMBL" id="JBDJNQ010000012">
    <property type="protein sequence ID" value="MEN5379847.1"/>
    <property type="molecule type" value="Genomic_DNA"/>
</dbReference>
<evidence type="ECO:0000256" key="3">
    <source>
        <dbReference type="ARBA" id="ARBA00022692"/>
    </source>
</evidence>
<gene>
    <name evidence="8" type="ORF">ABE541_21450</name>
</gene>
<keyword evidence="9" id="KW-1185">Reference proteome</keyword>
<name>A0ABV0BYX3_9SPHI</name>
<dbReference type="RefSeq" id="WP_168128375.1">
    <property type="nucleotide sequence ID" value="NZ_JBDJLH010000009.1"/>
</dbReference>
<dbReference type="Gene3D" id="1.10.3730.20">
    <property type="match status" value="1"/>
</dbReference>
<feature type="transmembrane region" description="Helical" evidence="6">
    <location>
        <begin position="274"/>
        <end position="292"/>
    </location>
</feature>
<evidence type="ECO:0000256" key="1">
    <source>
        <dbReference type="ARBA" id="ARBA00004651"/>
    </source>
</evidence>
<accession>A0ABV0BYX3</accession>
<dbReference type="PANTHER" id="PTHR32322:SF18">
    <property type="entry name" value="S-ADENOSYLMETHIONINE_S-ADENOSYLHOMOCYSTEINE TRANSPORTER"/>
    <property type="match status" value="1"/>
</dbReference>
<organism evidence="8 9">
    <name type="scientific">Sphingobacterium kitahiroshimense</name>
    <dbReference type="NCBI Taxonomy" id="470446"/>
    <lineage>
        <taxon>Bacteria</taxon>
        <taxon>Pseudomonadati</taxon>
        <taxon>Bacteroidota</taxon>
        <taxon>Sphingobacteriia</taxon>
        <taxon>Sphingobacteriales</taxon>
        <taxon>Sphingobacteriaceae</taxon>
        <taxon>Sphingobacterium</taxon>
    </lineage>
</organism>
<feature type="transmembrane region" description="Helical" evidence="6">
    <location>
        <begin position="130"/>
        <end position="147"/>
    </location>
</feature>
<evidence type="ECO:0000256" key="4">
    <source>
        <dbReference type="ARBA" id="ARBA00022989"/>
    </source>
</evidence>
<feature type="transmembrane region" description="Helical" evidence="6">
    <location>
        <begin position="72"/>
        <end position="91"/>
    </location>
</feature>
<keyword evidence="2" id="KW-1003">Cell membrane</keyword>
<feature type="transmembrane region" description="Helical" evidence="6">
    <location>
        <begin position="159"/>
        <end position="179"/>
    </location>
</feature>
<feature type="transmembrane region" description="Helical" evidence="6">
    <location>
        <begin position="218"/>
        <end position="239"/>
    </location>
</feature>
<dbReference type="InterPro" id="IPR037185">
    <property type="entry name" value="EmrE-like"/>
</dbReference>
<evidence type="ECO:0000256" key="6">
    <source>
        <dbReference type="SAM" id="Phobius"/>
    </source>
</evidence>
<evidence type="ECO:0000313" key="8">
    <source>
        <dbReference type="EMBL" id="MEN5379847.1"/>
    </source>
</evidence>
<dbReference type="PANTHER" id="PTHR32322">
    <property type="entry name" value="INNER MEMBRANE TRANSPORTER"/>
    <property type="match status" value="1"/>
</dbReference>
<evidence type="ECO:0000259" key="7">
    <source>
        <dbReference type="Pfam" id="PF00892"/>
    </source>
</evidence>
<evidence type="ECO:0000256" key="5">
    <source>
        <dbReference type="ARBA" id="ARBA00023136"/>
    </source>
</evidence>
<feature type="domain" description="EamA" evidence="7">
    <location>
        <begin position="157"/>
        <end position="291"/>
    </location>
</feature>
<keyword evidence="3 6" id="KW-0812">Transmembrane</keyword>
<sequence length="298" mass="32374">MEKLKGAIAVFVGASSFGLLSTFVKKAYAQDYTLGQVTGVQAIFGMIILWAVYLLIQLLNPKANHGFSKKSNKWKIVISGISTGLVSLVYYKCVQLVPASLAIVLLMQYIWIGTLIEYIIFKNRPTNRQLIGIAIVLIGTVFATGLIEQGIDKLNWTGITYGVLAATAYAVFLIVNGRVGNDYPPVQKSALMVTGSCIMICSIFPPTFLISGALGDSIWHFGLILSFFGTVIPPLLFAYGIPKIGYSLSGILSSAELPVATAMSYFILKETVSPIQWIGVFMILATVIWLNAKKEKVA</sequence>
<proteinExistence type="predicted"/>
<dbReference type="InterPro" id="IPR050638">
    <property type="entry name" value="AA-Vitamin_Transporters"/>
</dbReference>
<keyword evidence="5 6" id="KW-0472">Membrane</keyword>
<feature type="transmembrane region" description="Helical" evidence="6">
    <location>
        <begin position="39"/>
        <end position="60"/>
    </location>
</feature>
<dbReference type="InterPro" id="IPR000620">
    <property type="entry name" value="EamA_dom"/>
</dbReference>